<sequence length="250" mass="29023">MKNTELEMTKQLVIHYKAEVAKSEMKIQEIEFQLKKEKKRTMFWEKRTRDLIEGKLLQLEKEKQTFVDKIMELEVQLEEEGKLERTVKITPPPINKDCFYSYFTYTIILPNENDNDSSLSIVGDYYIQNQSDEDVNDLIVCLKISPSNAAHLSGKISAPQLVDKIEEKGAIDWFYALDNWKDKIRNDGEYWIRPSNNPHLLSGSSLVLKGFEIIVSKNTSFSTCKVDAYVYSSNRELPVGVKNRINLHFS</sequence>
<evidence type="ECO:0000256" key="1">
    <source>
        <dbReference type="SAM" id="Coils"/>
    </source>
</evidence>
<organism evidence="2 3">
    <name type="scientific">Sutcliffiella rhizosphaerae</name>
    <dbReference type="NCBI Taxonomy" id="2880967"/>
    <lineage>
        <taxon>Bacteria</taxon>
        <taxon>Bacillati</taxon>
        <taxon>Bacillota</taxon>
        <taxon>Bacilli</taxon>
        <taxon>Bacillales</taxon>
        <taxon>Bacillaceae</taxon>
        <taxon>Sutcliffiella</taxon>
    </lineage>
</organism>
<reference evidence="2 3" key="1">
    <citation type="submission" date="2021-10" db="EMBL/GenBank/DDBJ databases">
        <authorList>
            <person name="Criscuolo A."/>
        </authorList>
    </citation>
    <scope>NUCLEOTIDE SEQUENCE [LARGE SCALE GENOMIC DNA]</scope>
    <source>
        <strain evidence="3">CIP 111883</strain>
    </source>
</reference>
<feature type="coiled-coil region" evidence="1">
    <location>
        <begin position="20"/>
        <end position="76"/>
    </location>
</feature>
<proteinExistence type="predicted"/>
<comment type="caution">
    <text evidence="2">The sequence shown here is derived from an EMBL/GenBank/DDBJ whole genome shotgun (WGS) entry which is preliminary data.</text>
</comment>
<dbReference type="RefSeq" id="WP_230503699.1">
    <property type="nucleotide sequence ID" value="NZ_CAKJTJ010000028.1"/>
</dbReference>
<dbReference type="EMBL" id="CAKJTJ010000028">
    <property type="protein sequence ID" value="CAG9622815.1"/>
    <property type="molecule type" value="Genomic_DNA"/>
</dbReference>
<gene>
    <name evidence="2" type="ORF">BACCIP111883_03606</name>
</gene>
<accession>A0ABM8YS42</accession>
<name>A0ABM8YS42_9BACI</name>
<keyword evidence="1" id="KW-0175">Coiled coil</keyword>
<evidence type="ECO:0000313" key="2">
    <source>
        <dbReference type="EMBL" id="CAG9622815.1"/>
    </source>
</evidence>
<dbReference type="Proteomes" id="UP000789833">
    <property type="component" value="Unassembled WGS sequence"/>
</dbReference>
<protein>
    <submittedName>
        <fullName evidence="2">Uncharacterized protein</fullName>
    </submittedName>
</protein>
<keyword evidence="3" id="KW-1185">Reference proteome</keyword>
<evidence type="ECO:0000313" key="3">
    <source>
        <dbReference type="Proteomes" id="UP000789833"/>
    </source>
</evidence>